<keyword evidence="2" id="KW-0223">Dioxygenase</keyword>
<dbReference type="PANTHER" id="PTHR35006">
    <property type="entry name" value="GLYOXALASE FAMILY PROTEIN (AFU_ORTHOLOGUE AFUA_5G14830)"/>
    <property type="match status" value="1"/>
</dbReference>
<dbReference type="AlphaFoldDB" id="A7HQU9"/>
<dbReference type="STRING" id="402881.Plav_0659"/>
<dbReference type="InterPro" id="IPR029068">
    <property type="entry name" value="Glyas_Bleomycin-R_OHBP_Dase"/>
</dbReference>
<dbReference type="GO" id="GO:0051213">
    <property type="term" value="F:dioxygenase activity"/>
    <property type="evidence" value="ECO:0007669"/>
    <property type="project" value="UniProtKB-KW"/>
</dbReference>
<dbReference type="InterPro" id="IPR037523">
    <property type="entry name" value="VOC_core"/>
</dbReference>
<keyword evidence="2" id="KW-0560">Oxidoreductase</keyword>
<dbReference type="PANTHER" id="PTHR35006:SF1">
    <property type="entry name" value="BLL2941 PROTEIN"/>
    <property type="match status" value="1"/>
</dbReference>
<dbReference type="SUPFAM" id="SSF54593">
    <property type="entry name" value="Glyoxalase/Bleomycin resistance protein/Dihydroxybiphenyl dioxygenase"/>
    <property type="match status" value="1"/>
</dbReference>
<protein>
    <submittedName>
        <fullName evidence="2">Glyoxalase/bleomycin resistance protein/dioxygenase</fullName>
    </submittedName>
</protein>
<name>A7HQU9_PARL1</name>
<evidence type="ECO:0000259" key="1">
    <source>
        <dbReference type="PROSITE" id="PS51819"/>
    </source>
</evidence>
<reference evidence="2 3" key="1">
    <citation type="journal article" date="2011" name="Stand. Genomic Sci.">
        <title>Complete genome sequence of Parvibaculum lavamentivorans type strain (DS-1(T)).</title>
        <authorList>
            <person name="Schleheck D."/>
            <person name="Weiss M."/>
            <person name="Pitluck S."/>
            <person name="Bruce D."/>
            <person name="Land M.L."/>
            <person name="Han S."/>
            <person name="Saunders E."/>
            <person name="Tapia R."/>
            <person name="Detter C."/>
            <person name="Brettin T."/>
            <person name="Han J."/>
            <person name="Woyke T."/>
            <person name="Goodwin L."/>
            <person name="Pennacchio L."/>
            <person name="Nolan M."/>
            <person name="Cook A.M."/>
            <person name="Kjelleberg S."/>
            <person name="Thomas T."/>
        </authorList>
    </citation>
    <scope>NUCLEOTIDE SEQUENCE [LARGE SCALE GENOMIC DNA]</scope>
    <source>
        <strain evidence="3">DS-1 / DSM 13023 / NCIMB 13966</strain>
    </source>
</reference>
<keyword evidence="3" id="KW-1185">Reference proteome</keyword>
<dbReference type="InterPro" id="IPR004360">
    <property type="entry name" value="Glyas_Fos-R_dOase_dom"/>
</dbReference>
<dbReference type="Gene3D" id="3.10.180.10">
    <property type="entry name" value="2,3-Dihydroxybiphenyl 1,2-Dioxygenase, domain 1"/>
    <property type="match status" value="1"/>
</dbReference>
<gene>
    <name evidence="2" type="ordered locus">Plav_0659</name>
</gene>
<evidence type="ECO:0000313" key="2">
    <source>
        <dbReference type="EMBL" id="ABS62282.1"/>
    </source>
</evidence>
<proteinExistence type="predicted"/>
<dbReference type="eggNOG" id="COG0346">
    <property type="taxonomic scope" value="Bacteria"/>
</dbReference>
<dbReference type="PROSITE" id="PS51819">
    <property type="entry name" value="VOC"/>
    <property type="match status" value="1"/>
</dbReference>
<dbReference type="HOGENOM" id="CLU_046006_6_1_5"/>
<feature type="domain" description="VOC" evidence="1">
    <location>
        <begin position="1"/>
        <end position="123"/>
    </location>
</feature>
<organism evidence="2 3">
    <name type="scientific">Parvibaculum lavamentivorans (strain DS-1 / DSM 13023 / NCIMB 13966)</name>
    <dbReference type="NCBI Taxonomy" id="402881"/>
    <lineage>
        <taxon>Bacteria</taxon>
        <taxon>Pseudomonadati</taxon>
        <taxon>Pseudomonadota</taxon>
        <taxon>Alphaproteobacteria</taxon>
        <taxon>Hyphomicrobiales</taxon>
        <taxon>Parvibaculaceae</taxon>
        <taxon>Parvibaculum</taxon>
    </lineage>
</organism>
<sequence>MFSHITIGSQDPEKAAAFYDAVLATLGIVPFFKVPGTLSYGTATGPKVFVVTPFNGEPHHPGNGWHAAFLAPDRKSVDAFHAAALKAGGTSEGEPGLRPHYHPNYYGAYVRDPEGNKLQAVCHSSKG</sequence>
<dbReference type="CDD" id="cd07262">
    <property type="entry name" value="VOC_like"/>
    <property type="match status" value="1"/>
</dbReference>
<accession>A7HQU9</accession>
<dbReference type="RefSeq" id="WP_011995573.1">
    <property type="nucleotide sequence ID" value="NC_009719.1"/>
</dbReference>
<dbReference type="EMBL" id="CP000774">
    <property type="protein sequence ID" value="ABS62282.1"/>
    <property type="molecule type" value="Genomic_DNA"/>
</dbReference>
<dbReference type="OrthoDB" id="9807407at2"/>
<dbReference type="KEGG" id="pla:Plav_0659"/>
<dbReference type="Proteomes" id="UP000006377">
    <property type="component" value="Chromosome"/>
</dbReference>
<evidence type="ECO:0000313" key="3">
    <source>
        <dbReference type="Proteomes" id="UP000006377"/>
    </source>
</evidence>
<dbReference type="Pfam" id="PF00903">
    <property type="entry name" value="Glyoxalase"/>
    <property type="match status" value="1"/>
</dbReference>